<evidence type="ECO:0000256" key="2">
    <source>
        <dbReference type="ARBA" id="ARBA00038334"/>
    </source>
</evidence>
<dbReference type="AlphaFoldDB" id="A0A8K0XQF5"/>
<dbReference type="PRINTS" id="PR00412">
    <property type="entry name" value="EPOXHYDRLASE"/>
</dbReference>
<keyword evidence="1 4" id="KW-0378">Hydrolase</keyword>
<dbReference type="OrthoDB" id="284184at2759"/>
<organism evidence="4 5">
    <name type="scientific">Cristinia sonorae</name>
    <dbReference type="NCBI Taxonomy" id="1940300"/>
    <lineage>
        <taxon>Eukaryota</taxon>
        <taxon>Fungi</taxon>
        <taxon>Dikarya</taxon>
        <taxon>Basidiomycota</taxon>
        <taxon>Agaricomycotina</taxon>
        <taxon>Agaricomycetes</taxon>
        <taxon>Agaricomycetidae</taxon>
        <taxon>Agaricales</taxon>
        <taxon>Pleurotineae</taxon>
        <taxon>Stephanosporaceae</taxon>
        <taxon>Cristinia</taxon>
    </lineage>
</organism>
<evidence type="ECO:0000256" key="1">
    <source>
        <dbReference type="ARBA" id="ARBA00022801"/>
    </source>
</evidence>
<dbReference type="InterPro" id="IPR000639">
    <property type="entry name" value="Epox_hydrolase-like"/>
</dbReference>
<feature type="domain" description="AB hydrolase-1" evidence="3">
    <location>
        <begin position="29"/>
        <end position="149"/>
    </location>
</feature>
<reference evidence="4" key="1">
    <citation type="journal article" date="2021" name="New Phytol.">
        <title>Evolutionary innovations through gain and loss of genes in the ectomycorrhizal Boletales.</title>
        <authorList>
            <person name="Wu G."/>
            <person name="Miyauchi S."/>
            <person name="Morin E."/>
            <person name="Kuo A."/>
            <person name="Drula E."/>
            <person name="Varga T."/>
            <person name="Kohler A."/>
            <person name="Feng B."/>
            <person name="Cao Y."/>
            <person name="Lipzen A."/>
            <person name="Daum C."/>
            <person name="Hundley H."/>
            <person name="Pangilinan J."/>
            <person name="Johnson J."/>
            <person name="Barry K."/>
            <person name="LaButti K."/>
            <person name="Ng V."/>
            <person name="Ahrendt S."/>
            <person name="Min B."/>
            <person name="Choi I.G."/>
            <person name="Park H."/>
            <person name="Plett J.M."/>
            <person name="Magnuson J."/>
            <person name="Spatafora J.W."/>
            <person name="Nagy L.G."/>
            <person name="Henrissat B."/>
            <person name="Grigoriev I.V."/>
            <person name="Yang Z.L."/>
            <person name="Xu J."/>
            <person name="Martin F.M."/>
        </authorList>
    </citation>
    <scope>NUCLEOTIDE SEQUENCE</scope>
    <source>
        <strain evidence="4">KKN 215</strain>
    </source>
</reference>
<evidence type="ECO:0000313" key="5">
    <source>
        <dbReference type="Proteomes" id="UP000813824"/>
    </source>
</evidence>
<evidence type="ECO:0000313" key="4">
    <source>
        <dbReference type="EMBL" id="KAH8101073.1"/>
    </source>
</evidence>
<gene>
    <name evidence="4" type="ORF">BXZ70DRAFT_106993</name>
</gene>
<dbReference type="Gene3D" id="3.40.50.1820">
    <property type="entry name" value="alpha/beta hydrolase"/>
    <property type="match status" value="1"/>
</dbReference>
<protein>
    <submittedName>
        <fullName evidence="4">Epoxide hydrolase</fullName>
    </submittedName>
</protein>
<dbReference type="GO" id="GO:0016787">
    <property type="term" value="F:hydrolase activity"/>
    <property type="evidence" value="ECO:0007669"/>
    <property type="project" value="UniProtKB-KW"/>
</dbReference>
<dbReference type="Pfam" id="PF00561">
    <property type="entry name" value="Abhydrolase_1"/>
    <property type="match status" value="1"/>
</dbReference>
<dbReference type="SUPFAM" id="SSF53474">
    <property type="entry name" value="alpha/beta-Hydrolases"/>
    <property type="match status" value="1"/>
</dbReference>
<sequence length="343" mass="39337">MDPSSYKDVVNTRGFKYHYYHVPARDQHPTIVFVHGFPNTSRDWRRVIPFFEQKGYGIIAPDMLGYRGTDKPTDYNAYQFSLLTKDIVDILDVEGVKQAVAVGHDWGAFIVSRLANFYPERFLAYATLCVPYVLPDPNYTYEGYVKKFEDLLGFNAIEYWDFFTQEGAAKLMEDKIESFMCTLFPIPDRSSGERKKTFTVKNAVQLALQNNYRSPLPEYMTETEQQHFIETFRKGGFAAPLSYYKIMVNEGRRGDDAAIPEERRVPPVSTPLFFGAALRDSICHPDWGRTEMRGEAFKDHNVTIREFDGNHWILLDADTVGEVNRELGIWIENVVLPSVGGSA</sequence>
<dbReference type="InterPro" id="IPR000073">
    <property type="entry name" value="AB_hydrolase_1"/>
</dbReference>
<dbReference type="EMBL" id="JAEVFJ010000013">
    <property type="protein sequence ID" value="KAH8101073.1"/>
    <property type="molecule type" value="Genomic_DNA"/>
</dbReference>
<name>A0A8K0XQF5_9AGAR</name>
<proteinExistence type="inferred from homology"/>
<comment type="caution">
    <text evidence="4">The sequence shown here is derived from an EMBL/GenBank/DDBJ whole genome shotgun (WGS) entry which is preliminary data.</text>
</comment>
<comment type="similarity">
    <text evidence="2">Belongs to the AB hydrolase superfamily. Epoxide hydrolase family.</text>
</comment>
<dbReference type="InterPro" id="IPR029058">
    <property type="entry name" value="AB_hydrolase_fold"/>
</dbReference>
<accession>A0A8K0XQF5</accession>
<dbReference type="PANTHER" id="PTHR43329">
    <property type="entry name" value="EPOXIDE HYDROLASE"/>
    <property type="match status" value="1"/>
</dbReference>
<dbReference type="Proteomes" id="UP000813824">
    <property type="component" value="Unassembled WGS sequence"/>
</dbReference>
<keyword evidence="5" id="KW-1185">Reference proteome</keyword>
<evidence type="ECO:0000259" key="3">
    <source>
        <dbReference type="Pfam" id="PF00561"/>
    </source>
</evidence>